<name>A0A238XVC8_9FLAO</name>
<dbReference type="AlphaFoldDB" id="A0A238XVC8"/>
<dbReference type="Proteomes" id="UP000198412">
    <property type="component" value="Unassembled WGS sequence"/>
</dbReference>
<evidence type="ECO:0000313" key="2">
    <source>
        <dbReference type="Proteomes" id="UP000198412"/>
    </source>
</evidence>
<gene>
    <name evidence="1" type="ORF">SAMN04488111_2161</name>
</gene>
<proteinExistence type="predicted"/>
<sequence>MNILLEVFNKFMTAKRECYSNHYISQFWGKINIVENTMNNLEFTILPPDWELNTVEFTFIKSDKTLNLTFCIYDEYDSLILSTESVLIKSIVDVNEFSICNVDKFLFNKKSYYF</sequence>
<keyword evidence="2" id="KW-1185">Reference proteome</keyword>
<dbReference type="EMBL" id="FZNX01000003">
    <property type="protein sequence ID" value="SNR63006.1"/>
    <property type="molecule type" value="Genomic_DNA"/>
</dbReference>
<accession>A0A238XVC8</accession>
<reference evidence="2" key="1">
    <citation type="submission" date="2017-06" db="EMBL/GenBank/DDBJ databases">
        <authorList>
            <person name="Varghese N."/>
            <person name="Submissions S."/>
        </authorList>
    </citation>
    <scope>NUCLEOTIDE SEQUENCE [LARGE SCALE GENOMIC DNA]</scope>
    <source>
        <strain evidence="2">DSM 27993</strain>
    </source>
</reference>
<organism evidence="1 2">
    <name type="scientific">Lutibacter flavus</name>
    <dbReference type="NCBI Taxonomy" id="691689"/>
    <lineage>
        <taxon>Bacteria</taxon>
        <taxon>Pseudomonadati</taxon>
        <taxon>Bacteroidota</taxon>
        <taxon>Flavobacteriia</taxon>
        <taxon>Flavobacteriales</taxon>
        <taxon>Flavobacteriaceae</taxon>
        <taxon>Lutibacter</taxon>
    </lineage>
</organism>
<evidence type="ECO:0000313" key="1">
    <source>
        <dbReference type="EMBL" id="SNR63006.1"/>
    </source>
</evidence>
<protein>
    <submittedName>
        <fullName evidence="1">Uncharacterized protein</fullName>
    </submittedName>
</protein>